<protein>
    <submittedName>
        <fullName evidence="1">Uncharacterized protein</fullName>
    </submittedName>
</protein>
<dbReference type="AlphaFoldDB" id="A0A4Y2AV84"/>
<sequence length="45" mass="5000">MLRTVRLGKLYDPPEAMANAILTQHALLSGEAAFHYVWACELGQL</sequence>
<proteinExistence type="predicted"/>
<organism evidence="1 2">
    <name type="scientific">Araneus ventricosus</name>
    <name type="common">Orbweaver spider</name>
    <name type="synonym">Epeira ventricosa</name>
    <dbReference type="NCBI Taxonomy" id="182803"/>
    <lineage>
        <taxon>Eukaryota</taxon>
        <taxon>Metazoa</taxon>
        <taxon>Ecdysozoa</taxon>
        <taxon>Arthropoda</taxon>
        <taxon>Chelicerata</taxon>
        <taxon>Arachnida</taxon>
        <taxon>Araneae</taxon>
        <taxon>Araneomorphae</taxon>
        <taxon>Entelegynae</taxon>
        <taxon>Araneoidea</taxon>
        <taxon>Araneidae</taxon>
        <taxon>Araneus</taxon>
    </lineage>
</organism>
<gene>
    <name evidence="1" type="ORF">AVEN_186757_1</name>
</gene>
<comment type="caution">
    <text evidence="1">The sequence shown here is derived from an EMBL/GenBank/DDBJ whole genome shotgun (WGS) entry which is preliminary data.</text>
</comment>
<keyword evidence="2" id="KW-1185">Reference proteome</keyword>
<evidence type="ECO:0000313" key="2">
    <source>
        <dbReference type="Proteomes" id="UP000499080"/>
    </source>
</evidence>
<feature type="non-terminal residue" evidence="1">
    <location>
        <position position="45"/>
    </location>
</feature>
<dbReference type="EMBL" id="BGPR01081601">
    <property type="protein sequence ID" value="GBL83648.1"/>
    <property type="molecule type" value="Genomic_DNA"/>
</dbReference>
<dbReference type="Proteomes" id="UP000499080">
    <property type="component" value="Unassembled WGS sequence"/>
</dbReference>
<reference evidence="1 2" key="1">
    <citation type="journal article" date="2019" name="Sci. Rep.">
        <title>Orb-weaving spider Araneus ventricosus genome elucidates the spidroin gene catalogue.</title>
        <authorList>
            <person name="Kono N."/>
            <person name="Nakamura H."/>
            <person name="Ohtoshi R."/>
            <person name="Moran D.A.P."/>
            <person name="Shinohara A."/>
            <person name="Yoshida Y."/>
            <person name="Fujiwara M."/>
            <person name="Mori M."/>
            <person name="Tomita M."/>
            <person name="Arakawa K."/>
        </authorList>
    </citation>
    <scope>NUCLEOTIDE SEQUENCE [LARGE SCALE GENOMIC DNA]</scope>
</reference>
<evidence type="ECO:0000313" key="1">
    <source>
        <dbReference type="EMBL" id="GBL83648.1"/>
    </source>
</evidence>
<accession>A0A4Y2AV84</accession>
<name>A0A4Y2AV84_ARAVE</name>